<organism evidence="7 8">
    <name type="scientific">Aristolochia fimbriata</name>
    <name type="common">White veined hardy Dutchman's pipe vine</name>
    <dbReference type="NCBI Taxonomy" id="158543"/>
    <lineage>
        <taxon>Eukaryota</taxon>
        <taxon>Viridiplantae</taxon>
        <taxon>Streptophyta</taxon>
        <taxon>Embryophyta</taxon>
        <taxon>Tracheophyta</taxon>
        <taxon>Spermatophyta</taxon>
        <taxon>Magnoliopsida</taxon>
        <taxon>Magnoliidae</taxon>
        <taxon>Piperales</taxon>
        <taxon>Aristolochiaceae</taxon>
        <taxon>Aristolochia</taxon>
    </lineage>
</organism>
<evidence type="ECO:0000256" key="2">
    <source>
        <dbReference type="ARBA" id="ARBA00000765"/>
    </source>
</evidence>
<dbReference type="CDD" id="cd06558">
    <property type="entry name" value="crotonase-like"/>
    <property type="match status" value="2"/>
</dbReference>
<evidence type="ECO:0000256" key="4">
    <source>
        <dbReference type="ARBA" id="ARBA00005254"/>
    </source>
</evidence>
<dbReference type="GO" id="GO:0006635">
    <property type="term" value="P:fatty acid beta-oxidation"/>
    <property type="evidence" value="ECO:0007669"/>
    <property type="project" value="TreeGrafter"/>
</dbReference>
<keyword evidence="8" id="KW-1185">Reference proteome</keyword>
<comment type="catalytic activity">
    <reaction evidence="1">
        <text>a (3Z)-enoyl-CoA = a 4-saturated (2E)-enoyl-CoA</text>
        <dbReference type="Rhea" id="RHEA:45900"/>
        <dbReference type="ChEBI" id="CHEBI:85097"/>
        <dbReference type="ChEBI" id="CHEBI:85489"/>
        <dbReference type="EC" id="5.3.3.8"/>
    </reaction>
</comment>
<keyword evidence="6" id="KW-0443">Lipid metabolism</keyword>
<proteinExistence type="inferred from homology"/>
<evidence type="ECO:0000313" key="7">
    <source>
        <dbReference type="EMBL" id="KAG9447862.1"/>
    </source>
</evidence>
<dbReference type="GO" id="GO:0005777">
    <property type="term" value="C:peroxisome"/>
    <property type="evidence" value="ECO:0007669"/>
    <property type="project" value="TreeGrafter"/>
</dbReference>
<dbReference type="InterPro" id="IPR001753">
    <property type="entry name" value="Enoyl-CoA_hydra/iso"/>
</dbReference>
<gene>
    <name evidence="7" type="ORF">H6P81_013990</name>
</gene>
<dbReference type="InterPro" id="IPR029045">
    <property type="entry name" value="ClpP/crotonase-like_dom_sf"/>
</dbReference>
<dbReference type="PANTHER" id="PTHR11941">
    <property type="entry name" value="ENOYL-COA HYDRATASE-RELATED"/>
    <property type="match status" value="1"/>
</dbReference>
<evidence type="ECO:0000313" key="8">
    <source>
        <dbReference type="Proteomes" id="UP000825729"/>
    </source>
</evidence>
<comment type="pathway">
    <text evidence="3">Lipid metabolism; fatty acid beta-oxidation.</text>
</comment>
<dbReference type="EMBL" id="JAINDJ010000005">
    <property type="protein sequence ID" value="KAG9447862.1"/>
    <property type="molecule type" value="Genomic_DNA"/>
</dbReference>
<evidence type="ECO:0000256" key="3">
    <source>
        <dbReference type="ARBA" id="ARBA00005005"/>
    </source>
</evidence>
<sequence>MCTLEKRGCVFLLTLTGDSEHRLGPSLIDSISAAIRRVRAASAPGSVLVTTAEGKFFSNGFDLNWAKSSGLTDLELEEQMGGPFERRIMAELLSLPIPTVAAVTGHAAAAGFALALCHDYVFMRKDRGFLYMSELDIGLPFPDSFMALLRDKIGDPAARRNVALRAAKVKATEAAAMGFVEGACEGAGETVAAAMRLAEELAGKKWDGGVYVGIRRGTFRETSQYFGLLKKDENKPGIILERRGKVFVLTLTGDGEHRLTPALISSIGAHLRRLRTESSGGSVLVTAAEGKFFCNGIDLSGGATREGLVRRTARAFEDQIMGPLTCLPMPTVAVLTGHAAGTGFVLALCHDYVVMRRDGGAKIYMSELDIKYPIPATYMALMRAKIADAAALRDVALRARKVKGAEAAEMGLVDAAHDGADETLAAAMGLAEELSGQKWVDGEVYAGLRKGIFREVAEVLRVAEMPVTRTSRL</sequence>
<name>A0AAV7EGA5_ARIFI</name>
<dbReference type="Pfam" id="PF00378">
    <property type="entry name" value="ECH_1"/>
    <property type="match status" value="2"/>
</dbReference>
<evidence type="ECO:0000256" key="5">
    <source>
        <dbReference type="ARBA" id="ARBA00012064"/>
    </source>
</evidence>
<comment type="similarity">
    <text evidence="4">Belongs to the enoyl-CoA hydratase/isomerase family.</text>
</comment>
<evidence type="ECO:0000256" key="1">
    <source>
        <dbReference type="ARBA" id="ARBA00000452"/>
    </source>
</evidence>
<dbReference type="FunFam" id="3.90.226.10:FF:000049">
    <property type="entry name" value="Enoyl-CoA delta isomerase 3"/>
    <property type="match status" value="2"/>
</dbReference>
<dbReference type="AlphaFoldDB" id="A0AAV7EGA5"/>
<protein>
    <recommendedName>
        <fullName evidence="5">Delta(3)-Delta(2)-enoyl-CoA isomerase</fullName>
        <ecNumber evidence="5">5.3.3.8</ecNumber>
    </recommendedName>
</protein>
<reference evidence="7 8" key="1">
    <citation type="submission" date="2021-07" db="EMBL/GenBank/DDBJ databases">
        <title>The Aristolochia fimbriata genome: insights into angiosperm evolution, floral development and chemical biosynthesis.</title>
        <authorList>
            <person name="Jiao Y."/>
        </authorList>
    </citation>
    <scope>NUCLEOTIDE SEQUENCE [LARGE SCALE GENOMIC DNA]</scope>
    <source>
        <strain evidence="7">IBCAS-2021</strain>
        <tissue evidence="7">Leaf</tissue>
    </source>
</reference>
<dbReference type="SUPFAM" id="SSF52096">
    <property type="entry name" value="ClpP/crotonase"/>
    <property type="match status" value="2"/>
</dbReference>
<dbReference type="PANTHER" id="PTHR11941:SF75">
    <property type="entry name" value="ENOYL-COA HYDRATASE_ISOMERASE FAMILY PROTEIN"/>
    <property type="match status" value="1"/>
</dbReference>
<dbReference type="Gene3D" id="3.90.226.10">
    <property type="entry name" value="2-enoyl-CoA Hydratase, Chain A, domain 1"/>
    <property type="match status" value="2"/>
</dbReference>
<comment type="catalytic activity">
    <reaction evidence="2">
        <text>a (3E)-enoyl-CoA = a 4-saturated (2E)-enoyl-CoA</text>
        <dbReference type="Rhea" id="RHEA:45228"/>
        <dbReference type="ChEBI" id="CHEBI:58521"/>
        <dbReference type="ChEBI" id="CHEBI:85097"/>
        <dbReference type="EC" id="5.3.3.8"/>
    </reaction>
</comment>
<accession>A0AAV7EGA5</accession>
<comment type="caution">
    <text evidence="7">The sequence shown here is derived from an EMBL/GenBank/DDBJ whole genome shotgun (WGS) entry which is preliminary data.</text>
</comment>
<dbReference type="GO" id="GO:0004165">
    <property type="term" value="F:delta(3)-delta(2)-enoyl-CoA isomerase activity"/>
    <property type="evidence" value="ECO:0007669"/>
    <property type="project" value="UniProtKB-EC"/>
</dbReference>
<evidence type="ECO:0000256" key="6">
    <source>
        <dbReference type="ARBA" id="ARBA00023098"/>
    </source>
</evidence>
<dbReference type="EC" id="5.3.3.8" evidence="5"/>
<dbReference type="Proteomes" id="UP000825729">
    <property type="component" value="Unassembled WGS sequence"/>
</dbReference>